<accession>A0ABV3LLF9</accession>
<dbReference type="RefSeq" id="WP_366233565.1">
    <property type="nucleotide sequence ID" value="NZ_JBFBMH010000052.1"/>
</dbReference>
<reference evidence="1 2" key="1">
    <citation type="submission" date="2024-06" db="EMBL/GenBank/DDBJ databases">
        <title>The Natural Products Discovery Center: Release of the First 8490 Sequenced Strains for Exploring Actinobacteria Biosynthetic Diversity.</title>
        <authorList>
            <person name="Kalkreuter E."/>
            <person name="Kautsar S.A."/>
            <person name="Yang D."/>
            <person name="Bader C.D."/>
            <person name="Teijaro C.N."/>
            <person name="Fluegel L."/>
            <person name="Davis C.M."/>
            <person name="Simpson J.R."/>
            <person name="Lauterbach L."/>
            <person name="Steele A.D."/>
            <person name="Gui C."/>
            <person name="Meng S."/>
            <person name="Li G."/>
            <person name="Viehrig K."/>
            <person name="Ye F."/>
            <person name="Su P."/>
            <person name="Kiefer A.F."/>
            <person name="Nichols A."/>
            <person name="Cepeda A.J."/>
            <person name="Yan W."/>
            <person name="Fan B."/>
            <person name="Jiang Y."/>
            <person name="Adhikari A."/>
            <person name="Zheng C.-J."/>
            <person name="Schuster L."/>
            <person name="Cowan T.M."/>
            <person name="Smanski M.J."/>
            <person name="Chevrette M.G."/>
            <person name="De Carvalho L.P.S."/>
            <person name="Shen B."/>
        </authorList>
    </citation>
    <scope>NUCLEOTIDE SEQUENCE [LARGE SCALE GENOMIC DNA]</scope>
    <source>
        <strain evidence="1 2">NPDC077434</strain>
    </source>
</reference>
<dbReference type="EMBL" id="JBFBMH010000052">
    <property type="protein sequence ID" value="MEW1976755.1"/>
    <property type="molecule type" value="Genomic_DNA"/>
</dbReference>
<sequence>MDRLEADGIIHEVTNRKRNRLWAATGVLSEMTELTDSIERAAIAIKQLWSRRYGLQRSAN</sequence>
<evidence type="ECO:0000313" key="2">
    <source>
        <dbReference type="Proteomes" id="UP001553715"/>
    </source>
</evidence>
<name>A0ABV3LLF9_9MICO</name>
<comment type="caution">
    <text evidence="1">The sequence shown here is derived from an EMBL/GenBank/DDBJ whole genome shotgun (WGS) entry which is preliminary data.</text>
</comment>
<evidence type="ECO:0000313" key="1">
    <source>
        <dbReference type="EMBL" id="MEW1976755.1"/>
    </source>
</evidence>
<gene>
    <name evidence="1" type="ORF">AB0301_17030</name>
</gene>
<protein>
    <submittedName>
        <fullName evidence="1">Uncharacterized protein</fullName>
    </submittedName>
</protein>
<organism evidence="1 2">
    <name type="scientific">Microbacterium profundi</name>
    <dbReference type="NCBI Taxonomy" id="450380"/>
    <lineage>
        <taxon>Bacteria</taxon>
        <taxon>Bacillati</taxon>
        <taxon>Actinomycetota</taxon>
        <taxon>Actinomycetes</taxon>
        <taxon>Micrococcales</taxon>
        <taxon>Microbacteriaceae</taxon>
        <taxon>Microbacterium</taxon>
    </lineage>
</organism>
<dbReference type="Proteomes" id="UP001553715">
    <property type="component" value="Unassembled WGS sequence"/>
</dbReference>
<proteinExistence type="predicted"/>
<keyword evidence="2" id="KW-1185">Reference proteome</keyword>